<dbReference type="RefSeq" id="WP_083962048.1">
    <property type="nucleotide sequence ID" value="NZ_BDDI01000001.1"/>
</dbReference>
<dbReference type="SUPFAM" id="SSF51658">
    <property type="entry name" value="Xylose isomerase-like"/>
    <property type="match status" value="1"/>
</dbReference>
<gene>
    <name evidence="2" type="ORF">FHU29_004216</name>
</gene>
<reference evidence="2 3" key="1">
    <citation type="submission" date="2020-08" db="EMBL/GenBank/DDBJ databases">
        <title>Sequencing the genomes of 1000 actinobacteria strains.</title>
        <authorList>
            <person name="Klenk H.-P."/>
        </authorList>
    </citation>
    <scope>NUCLEOTIDE SEQUENCE [LARGE SCALE GENOMIC DNA]</scope>
    <source>
        <strain evidence="2 3">DSM 45258</strain>
    </source>
</reference>
<dbReference type="InterPro" id="IPR050312">
    <property type="entry name" value="IolE/XylAMocC-like"/>
</dbReference>
<dbReference type="PANTHER" id="PTHR12110:SF41">
    <property type="entry name" value="INOSOSE DEHYDRATASE"/>
    <property type="match status" value="1"/>
</dbReference>
<organism evidence="2 3">
    <name type="scientific">Hoyosella altamirensis</name>
    <dbReference type="NCBI Taxonomy" id="616997"/>
    <lineage>
        <taxon>Bacteria</taxon>
        <taxon>Bacillati</taxon>
        <taxon>Actinomycetota</taxon>
        <taxon>Actinomycetes</taxon>
        <taxon>Mycobacteriales</taxon>
        <taxon>Hoyosellaceae</taxon>
        <taxon>Hoyosella</taxon>
    </lineage>
</organism>
<dbReference type="Gene3D" id="3.20.20.150">
    <property type="entry name" value="Divalent-metal-dependent TIM barrel enzymes"/>
    <property type="match status" value="1"/>
</dbReference>
<evidence type="ECO:0000313" key="3">
    <source>
        <dbReference type="Proteomes" id="UP000567922"/>
    </source>
</evidence>
<dbReference type="AlphaFoldDB" id="A0A839RU33"/>
<dbReference type="Pfam" id="PF01261">
    <property type="entry name" value="AP_endonuc_2"/>
    <property type="match status" value="1"/>
</dbReference>
<keyword evidence="3" id="KW-1185">Reference proteome</keyword>
<dbReference type="OrthoDB" id="104997at2"/>
<proteinExistence type="predicted"/>
<dbReference type="InterPro" id="IPR013022">
    <property type="entry name" value="Xyl_isomerase-like_TIM-brl"/>
</dbReference>
<sequence length="309" mass="34685">MNDLSRLKLGTAPDSWGVWFPEDDHQVGWKQYLDEIAQAGYSWTELGPSGFLPQDPNQLREELEKRQLQVSGGTVFAGLHRGKDALKEAIETFSREARLLQAVGAKYLVHLPEQYTDMHSGAATEAADLETQQWNDLVTGSNELAKVILEDFGIELVFHPHVDTHVDTQERVERYLQDTDPQFVNLCLDTGHISYCDGDNVDIIRKFPERVHYVHLKQVDPEVLKTVRAQNLPFSEAVRLGAMVEPPHGIPDMPPLLDALAELGTDIFTIVEQDLYPVAPHIPLPIGARTAGYFSACGLGPVRRWPYKN</sequence>
<feature type="domain" description="Xylose isomerase-like TIM barrel" evidence="1">
    <location>
        <begin position="33"/>
        <end position="272"/>
    </location>
</feature>
<dbReference type="InterPro" id="IPR036237">
    <property type="entry name" value="Xyl_isomerase-like_sf"/>
</dbReference>
<dbReference type="GO" id="GO:0050114">
    <property type="term" value="F:myo-inosose-2 dehydratase activity"/>
    <property type="evidence" value="ECO:0007669"/>
    <property type="project" value="UniProtKB-EC"/>
</dbReference>
<accession>A0A839RU33</accession>
<dbReference type="PANTHER" id="PTHR12110">
    <property type="entry name" value="HYDROXYPYRUVATE ISOMERASE"/>
    <property type="match status" value="1"/>
</dbReference>
<comment type="caution">
    <text evidence="2">The sequence shown here is derived from an EMBL/GenBank/DDBJ whole genome shotgun (WGS) entry which is preliminary data.</text>
</comment>
<evidence type="ECO:0000259" key="1">
    <source>
        <dbReference type="Pfam" id="PF01261"/>
    </source>
</evidence>
<dbReference type="Proteomes" id="UP000567922">
    <property type="component" value="Unassembled WGS sequence"/>
</dbReference>
<name>A0A839RU33_9ACTN</name>
<protein>
    <submittedName>
        <fullName evidence="2">Inosose dehydratase</fullName>
        <ecNumber evidence="2">4.2.1.44</ecNumber>
    </submittedName>
</protein>
<dbReference type="EC" id="4.2.1.44" evidence="2"/>
<dbReference type="EMBL" id="JACHWS010000004">
    <property type="protein sequence ID" value="MBB3039728.1"/>
    <property type="molecule type" value="Genomic_DNA"/>
</dbReference>
<keyword evidence="2" id="KW-0456">Lyase</keyword>
<evidence type="ECO:0000313" key="2">
    <source>
        <dbReference type="EMBL" id="MBB3039728.1"/>
    </source>
</evidence>